<dbReference type="AlphaFoldDB" id="A0A401UA02"/>
<dbReference type="Proteomes" id="UP000288227">
    <property type="component" value="Unassembled WGS sequence"/>
</dbReference>
<organism evidence="1 2">
    <name type="scientific">Chryseotalea sanaruensis</name>
    <dbReference type="NCBI Taxonomy" id="2482724"/>
    <lineage>
        <taxon>Bacteria</taxon>
        <taxon>Pseudomonadati</taxon>
        <taxon>Bacteroidota</taxon>
        <taxon>Cytophagia</taxon>
        <taxon>Cytophagales</taxon>
        <taxon>Chryseotaleaceae</taxon>
        <taxon>Chryseotalea</taxon>
    </lineage>
</organism>
<name>A0A401UA02_9BACT</name>
<sequence length="145" mass="16435">MNIAQAREFDFWIGEWDANVTGSEKLAGHSKIEIASGGCMILENWTSAGQPFTGKSMNFVDPATGKWKQVWVGSGGLNVTEFLNGEYRDGAMRFEYETLSPAGKKQFVKFHFYNISKNEVRQLHQTSEDGSVWVTTYDFTYKRKA</sequence>
<gene>
    <name evidence="1" type="ORF">SanaruYs_19480</name>
</gene>
<evidence type="ECO:0000313" key="1">
    <source>
        <dbReference type="EMBL" id="GCC51719.1"/>
    </source>
</evidence>
<proteinExistence type="predicted"/>
<reference evidence="1 2" key="1">
    <citation type="submission" date="2018-11" db="EMBL/GenBank/DDBJ databases">
        <title>Chryseotalea sanarue gen. nov., sp., nov., a member of the family Cytophagaceae, isolated from a brackish lake in Hamamatsu Japan.</title>
        <authorList>
            <person name="Maejima Y."/>
            <person name="Iino T."/>
            <person name="Muraguchi Y."/>
            <person name="Fukuda K."/>
            <person name="Ohkuma M."/>
            <person name="Moriuchi R."/>
            <person name="Dohra H."/>
            <person name="Kimbara K."/>
            <person name="Shintani M."/>
        </authorList>
    </citation>
    <scope>NUCLEOTIDE SEQUENCE [LARGE SCALE GENOMIC DNA]</scope>
    <source>
        <strain evidence="1 2">Ys</strain>
    </source>
</reference>
<dbReference type="EMBL" id="BHXQ01000003">
    <property type="protein sequence ID" value="GCC51719.1"/>
    <property type="molecule type" value="Genomic_DNA"/>
</dbReference>
<keyword evidence="2" id="KW-1185">Reference proteome</keyword>
<protein>
    <submittedName>
        <fullName evidence="1">DUF1579 domain-containing protein</fullName>
    </submittedName>
</protein>
<evidence type="ECO:0000313" key="2">
    <source>
        <dbReference type="Proteomes" id="UP000288227"/>
    </source>
</evidence>
<accession>A0A401UA02</accession>
<comment type="caution">
    <text evidence="1">The sequence shown here is derived from an EMBL/GenBank/DDBJ whole genome shotgun (WGS) entry which is preliminary data.</text>
</comment>